<keyword evidence="2" id="KW-1003">Cell membrane</keyword>
<keyword evidence="3 6" id="KW-0812">Transmembrane</keyword>
<name>A0A385JMS6_PROMI</name>
<reference evidence="7" key="1">
    <citation type="journal article" date="2017" name="PLoS ONE">
        <title>Genetic diversity of the O antigens of Proteus species and the development of a suspension array for molecular serotyping.</title>
        <authorList>
            <person name="Yu X."/>
            <person name="Torzewska A."/>
            <person name="Zhang X."/>
            <person name="Yin Z."/>
            <person name="Drzewiecka D."/>
            <person name="Cao H."/>
            <person name="Liu B."/>
            <person name="Knirel Y.A."/>
            <person name="Rozalski A."/>
            <person name="Wang L."/>
        </authorList>
    </citation>
    <scope>NUCLEOTIDE SEQUENCE</scope>
    <source>
        <strain evidence="7">PrK 57/57</strain>
    </source>
</reference>
<keyword evidence="4 6" id="KW-1133">Transmembrane helix</keyword>
<evidence type="ECO:0000256" key="3">
    <source>
        <dbReference type="ARBA" id="ARBA00022692"/>
    </source>
</evidence>
<dbReference type="GO" id="GO:0005886">
    <property type="term" value="C:plasma membrane"/>
    <property type="evidence" value="ECO:0007669"/>
    <property type="project" value="UniProtKB-SubCell"/>
</dbReference>
<accession>A0A385JMS6</accession>
<proteinExistence type="predicted"/>
<evidence type="ECO:0000256" key="5">
    <source>
        <dbReference type="ARBA" id="ARBA00023136"/>
    </source>
</evidence>
<feature type="transmembrane region" description="Helical" evidence="6">
    <location>
        <begin position="89"/>
        <end position="114"/>
    </location>
</feature>
<evidence type="ECO:0000313" key="7">
    <source>
        <dbReference type="EMBL" id="AXY99654.1"/>
    </source>
</evidence>
<dbReference type="InterPro" id="IPR050833">
    <property type="entry name" value="Poly_Biosynth_Transport"/>
</dbReference>
<dbReference type="PANTHER" id="PTHR30250:SF11">
    <property type="entry name" value="O-ANTIGEN TRANSPORTER-RELATED"/>
    <property type="match status" value="1"/>
</dbReference>
<keyword evidence="5 6" id="KW-0472">Membrane</keyword>
<feature type="transmembrane region" description="Helical" evidence="6">
    <location>
        <begin position="285"/>
        <end position="311"/>
    </location>
</feature>
<evidence type="ECO:0000256" key="2">
    <source>
        <dbReference type="ARBA" id="ARBA00022475"/>
    </source>
</evidence>
<feature type="transmembrane region" description="Helical" evidence="6">
    <location>
        <begin position="120"/>
        <end position="137"/>
    </location>
</feature>
<dbReference type="EMBL" id="KY710707">
    <property type="protein sequence ID" value="AXY99654.1"/>
    <property type="molecule type" value="Genomic_DNA"/>
</dbReference>
<sequence length="416" mass="47942">MYYLKKLITNNLQTVKNITYLSLIQFLTIILPFITYPYFIKTLGFSNYGKVIFYQTIITYISMIINYGFNFSGVRAITTAKTVSEESEIITSIYLIKFIIFLLVLIIISLLFFFIKNIDILLLLASLSLVFNELLFPQWYFQAKEKLKIITILTFAVRCLSLVLMFILITEKADYYLVPLLNGIGFFIIGVISFFLILKDGTKLKFPDFNLIFNLFKESTHYFLTSLIISIKNKTDLIIIGIFINKEMVVAYDLALKIHTMSLMPINIINNAVFSKMSKQRNKKFLIQLSIFTFLISLIGIALVINILPFIVNILSDGQKSQLVIKLATILILSLPFFSISTTLSQNGIIVFGYSKYNLYGAISTTIIYLLGILLLFILELQNNIYSYAYLTVFIFLYEMSYRLILCKRIGLLNFK</sequence>
<evidence type="ECO:0000256" key="1">
    <source>
        <dbReference type="ARBA" id="ARBA00004651"/>
    </source>
</evidence>
<evidence type="ECO:0000256" key="6">
    <source>
        <dbReference type="SAM" id="Phobius"/>
    </source>
</evidence>
<feature type="transmembrane region" description="Helical" evidence="6">
    <location>
        <begin position="51"/>
        <end position="69"/>
    </location>
</feature>
<feature type="transmembrane region" description="Helical" evidence="6">
    <location>
        <begin position="385"/>
        <end position="406"/>
    </location>
</feature>
<protein>
    <submittedName>
        <fullName evidence="7">Wzx</fullName>
    </submittedName>
</protein>
<comment type="subcellular location">
    <subcellularLocation>
        <location evidence="1">Cell membrane</location>
        <topology evidence="1">Multi-pass membrane protein</topology>
    </subcellularLocation>
</comment>
<dbReference type="PANTHER" id="PTHR30250">
    <property type="entry name" value="PST FAMILY PREDICTED COLANIC ACID TRANSPORTER"/>
    <property type="match status" value="1"/>
</dbReference>
<dbReference type="InterPro" id="IPR002797">
    <property type="entry name" value="Polysacc_synth"/>
</dbReference>
<feature type="transmembrane region" description="Helical" evidence="6">
    <location>
        <begin position="149"/>
        <end position="169"/>
    </location>
</feature>
<dbReference type="Pfam" id="PF01943">
    <property type="entry name" value="Polysacc_synt"/>
    <property type="match status" value="1"/>
</dbReference>
<dbReference type="AlphaFoldDB" id="A0A385JMS6"/>
<evidence type="ECO:0000256" key="4">
    <source>
        <dbReference type="ARBA" id="ARBA00022989"/>
    </source>
</evidence>
<feature type="transmembrane region" description="Helical" evidence="6">
    <location>
        <begin position="323"/>
        <end position="345"/>
    </location>
</feature>
<feature type="transmembrane region" description="Helical" evidence="6">
    <location>
        <begin position="175"/>
        <end position="198"/>
    </location>
</feature>
<organism evidence="7">
    <name type="scientific">Proteus mirabilis</name>
    <dbReference type="NCBI Taxonomy" id="584"/>
    <lineage>
        <taxon>Bacteria</taxon>
        <taxon>Pseudomonadati</taxon>
        <taxon>Pseudomonadota</taxon>
        <taxon>Gammaproteobacteria</taxon>
        <taxon>Enterobacterales</taxon>
        <taxon>Morganellaceae</taxon>
        <taxon>Proteus</taxon>
    </lineage>
</organism>
<feature type="transmembrane region" description="Helical" evidence="6">
    <location>
        <begin position="357"/>
        <end position="379"/>
    </location>
</feature>
<feature type="transmembrane region" description="Helical" evidence="6">
    <location>
        <begin position="20"/>
        <end position="39"/>
    </location>
</feature>